<dbReference type="PANTHER" id="PTHR11601">
    <property type="entry name" value="CYSTEINE DESULFURYLASE FAMILY MEMBER"/>
    <property type="match status" value="1"/>
</dbReference>
<gene>
    <name evidence="4" type="ORF">GCM10009547_37290</name>
</gene>
<comment type="caution">
    <text evidence="4">The sequence shown here is derived from an EMBL/GenBank/DDBJ whole genome shotgun (WGS) entry which is preliminary data.</text>
</comment>
<dbReference type="Proteomes" id="UP001500957">
    <property type="component" value="Unassembled WGS sequence"/>
</dbReference>
<evidence type="ECO:0000256" key="2">
    <source>
        <dbReference type="ARBA" id="ARBA00050776"/>
    </source>
</evidence>
<dbReference type="PANTHER" id="PTHR11601:SF34">
    <property type="entry name" value="CYSTEINE DESULFURASE"/>
    <property type="match status" value="1"/>
</dbReference>
<sequence length="88" mass="9179">MTFSCLYLDGEALVRELDRAGFAVNSGSSCTADTLKPSHVLEAMGVLSHGNVRVSLPRGTTEADVDRFCAVLPGVIAELRDAAGVTGL</sequence>
<dbReference type="InterPro" id="IPR015422">
    <property type="entry name" value="PyrdxlP-dep_Trfase_small"/>
</dbReference>
<evidence type="ECO:0000313" key="4">
    <source>
        <dbReference type="EMBL" id="GAA0630111.1"/>
    </source>
</evidence>
<evidence type="ECO:0000259" key="3">
    <source>
        <dbReference type="Pfam" id="PF00266"/>
    </source>
</evidence>
<keyword evidence="5" id="KW-1185">Reference proteome</keyword>
<dbReference type="EMBL" id="BAAAHE010000037">
    <property type="protein sequence ID" value="GAA0630111.1"/>
    <property type="molecule type" value="Genomic_DNA"/>
</dbReference>
<evidence type="ECO:0000256" key="1">
    <source>
        <dbReference type="ARBA" id="ARBA00001933"/>
    </source>
</evidence>
<feature type="domain" description="Aminotransferase class V" evidence="3">
    <location>
        <begin position="1"/>
        <end position="68"/>
    </location>
</feature>
<dbReference type="InterPro" id="IPR015424">
    <property type="entry name" value="PyrdxlP-dep_Trfase"/>
</dbReference>
<accession>A0ABP3SE53</accession>
<comment type="cofactor">
    <cofactor evidence="1">
        <name>pyridoxal 5'-phosphate</name>
        <dbReference type="ChEBI" id="CHEBI:597326"/>
    </cofactor>
</comment>
<name>A0ABP3SE53_9ACTN</name>
<evidence type="ECO:0000313" key="5">
    <source>
        <dbReference type="Proteomes" id="UP001500957"/>
    </source>
</evidence>
<dbReference type="Gene3D" id="3.90.1150.10">
    <property type="entry name" value="Aspartate Aminotransferase, domain 1"/>
    <property type="match status" value="1"/>
</dbReference>
<organism evidence="4 5">
    <name type="scientific">Sporichthya brevicatena</name>
    <dbReference type="NCBI Taxonomy" id="171442"/>
    <lineage>
        <taxon>Bacteria</taxon>
        <taxon>Bacillati</taxon>
        <taxon>Actinomycetota</taxon>
        <taxon>Actinomycetes</taxon>
        <taxon>Sporichthyales</taxon>
        <taxon>Sporichthyaceae</taxon>
        <taxon>Sporichthya</taxon>
    </lineage>
</organism>
<dbReference type="InterPro" id="IPR000192">
    <property type="entry name" value="Aminotrans_V_dom"/>
</dbReference>
<protein>
    <recommendedName>
        <fullName evidence="3">Aminotransferase class V domain-containing protein</fullName>
    </recommendedName>
</protein>
<proteinExistence type="predicted"/>
<reference evidence="5" key="1">
    <citation type="journal article" date="2019" name="Int. J. Syst. Evol. Microbiol.">
        <title>The Global Catalogue of Microorganisms (GCM) 10K type strain sequencing project: providing services to taxonomists for standard genome sequencing and annotation.</title>
        <authorList>
            <consortium name="The Broad Institute Genomics Platform"/>
            <consortium name="The Broad Institute Genome Sequencing Center for Infectious Disease"/>
            <person name="Wu L."/>
            <person name="Ma J."/>
        </authorList>
    </citation>
    <scope>NUCLEOTIDE SEQUENCE [LARGE SCALE GENOMIC DNA]</scope>
    <source>
        <strain evidence="5">JCM 10671</strain>
    </source>
</reference>
<dbReference type="SUPFAM" id="SSF53383">
    <property type="entry name" value="PLP-dependent transferases"/>
    <property type="match status" value="1"/>
</dbReference>
<comment type="catalytic activity">
    <reaction evidence="2">
        <text>(sulfur carrier)-H + L-cysteine = (sulfur carrier)-SH + L-alanine</text>
        <dbReference type="Rhea" id="RHEA:43892"/>
        <dbReference type="Rhea" id="RHEA-COMP:14737"/>
        <dbReference type="Rhea" id="RHEA-COMP:14739"/>
        <dbReference type="ChEBI" id="CHEBI:29917"/>
        <dbReference type="ChEBI" id="CHEBI:35235"/>
        <dbReference type="ChEBI" id="CHEBI:57972"/>
        <dbReference type="ChEBI" id="CHEBI:64428"/>
        <dbReference type="EC" id="2.8.1.7"/>
    </reaction>
</comment>
<dbReference type="Pfam" id="PF00266">
    <property type="entry name" value="Aminotran_5"/>
    <property type="match status" value="1"/>
</dbReference>